<feature type="compositionally biased region" description="Polar residues" evidence="1">
    <location>
        <begin position="40"/>
        <end position="49"/>
    </location>
</feature>
<keyword evidence="4" id="KW-1185">Reference proteome</keyword>
<reference evidence="3" key="1">
    <citation type="submission" date="2022-04" db="EMBL/GenBank/DDBJ databases">
        <authorList>
            <person name="Seo M.-J."/>
        </authorList>
    </citation>
    <scope>NUCLEOTIDE SEQUENCE</scope>
    <source>
        <strain evidence="3">MBLB2552</strain>
    </source>
</reference>
<evidence type="ECO:0000313" key="3">
    <source>
        <dbReference type="EMBL" id="MCK8487359.1"/>
    </source>
</evidence>
<feature type="chain" id="PRO_5040862779" evidence="2">
    <location>
        <begin position="23"/>
        <end position="451"/>
    </location>
</feature>
<dbReference type="RefSeq" id="WP_248551562.1">
    <property type="nucleotide sequence ID" value="NZ_JALPRK010000006.1"/>
</dbReference>
<dbReference type="CDD" id="cd13585">
    <property type="entry name" value="PBP2_TMBP_like"/>
    <property type="match status" value="1"/>
</dbReference>
<keyword evidence="2" id="KW-0732">Signal</keyword>
<dbReference type="Gene3D" id="3.40.190.10">
    <property type="entry name" value="Periplasmic binding protein-like II"/>
    <property type="match status" value="2"/>
</dbReference>
<dbReference type="InterPro" id="IPR050490">
    <property type="entry name" value="Bact_solute-bd_prot1"/>
</dbReference>
<dbReference type="PROSITE" id="PS51257">
    <property type="entry name" value="PROKAR_LIPOPROTEIN"/>
    <property type="match status" value="1"/>
</dbReference>
<dbReference type="AlphaFoldDB" id="A0A9X1XXZ5"/>
<feature type="compositionally biased region" description="Low complexity" evidence="1">
    <location>
        <begin position="30"/>
        <end position="39"/>
    </location>
</feature>
<dbReference type="Pfam" id="PF13416">
    <property type="entry name" value="SBP_bac_8"/>
    <property type="match status" value="1"/>
</dbReference>
<evidence type="ECO:0000313" key="4">
    <source>
        <dbReference type="Proteomes" id="UP001139534"/>
    </source>
</evidence>
<protein>
    <submittedName>
        <fullName evidence="3">Sugar ABC transporter substrate-binding protein</fullName>
    </submittedName>
</protein>
<feature type="signal peptide" evidence="2">
    <location>
        <begin position="1"/>
        <end position="22"/>
    </location>
</feature>
<proteinExistence type="predicted"/>
<dbReference type="InterPro" id="IPR006059">
    <property type="entry name" value="SBP"/>
</dbReference>
<name>A0A9X1XXZ5_9BACL</name>
<comment type="caution">
    <text evidence="3">The sequence shown here is derived from an EMBL/GenBank/DDBJ whole genome shotgun (WGS) entry which is preliminary data.</text>
</comment>
<evidence type="ECO:0000256" key="1">
    <source>
        <dbReference type="SAM" id="MobiDB-lite"/>
    </source>
</evidence>
<dbReference type="Proteomes" id="UP001139534">
    <property type="component" value="Unassembled WGS sequence"/>
</dbReference>
<feature type="region of interest" description="Disordered" evidence="1">
    <location>
        <begin position="30"/>
        <end position="49"/>
    </location>
</feature>
<organism evidence="3 4">
    <name type="scientific">Paenibacillus mellifer</name>
    <dbReference type="NCBI Taxonomy" id="2937794"/>
    <lineage>
        <taxon>Bacteria</taxon>
        <taxon>Bacillati</taxon>
        <taxon>Bacillota</taxon>
        <taxon>Bacilli</taxon>
        <taxon>Bacillales</taxon>
        <taxon>Paenibacillaceae</taxon>
        <taxon>Paenibacillus</taxon>
    </lineage>
</organism>
<sequence>MKKTKAMLLASLLLVTAILVSACGSGNNNAGSATTGNSNQPSEAGNTSSEEQVELRVMWWGDQTRADITTAMLKKFEEKHPNIKVVPEFSPFDGYFDKLNTQLASGTAPDLFTLGSNILEYATRNVLLDINSYVGNEVDTSKISPQLINMNTFDGKLQGISIGANSTAILANTALFEKAGLTMPTKDWTWDDFIKINEQIAATGKGIYGSYDYSGEMDQFGVYLTQRDKMIYNEPEQKLGFEAADVAEWFTLWEGMRKAGSIVTPELQISADPDDTSMSLVTKGQVAMQFIPTNQFADFQKMSQDKLTLIPVPMGPNGSMISVQSSQNIVGYANTKHPKEVAMLMDFWVNDPDAAKILGNNRGVPVSSEMRAVLKAEASETDKVVYDYLDIVAVDDVDLLYNVPGSNEFKQELLKASQNVAFGRMDIAKAAEEFYAQGLKILQLNLSSTTK</sequence>
<evidence type="ECO:0000256" key="2">
    <source>
        <dbReference type="SAM" id="SignalP"/>
    </source>
</evidence>
<dbReference type="PANTHER" id="PTHR43649:SF11">
    <property type="entry name" value="ABC TRANSPORTER SUBSTRATE-BINDING PROTEIN YESO-RELATED"/>
    <property type="match status" value="1"/>
</dbReference>
<dbReference type="PANTHER" id="PTHR43649">
    <property type="entry name" value="ARABINOSE-BINDING PROTEIN-RELATED"/>
    <property type="match status" value="1"/>
</dbReference>
<dbReference type="SUPFAM" id="SSF53850">
    <property type="entry name" value="Periplasmic binding protein-like II"/>
    <property type="match status" value="1"/>
</dbReference>
<gene>
    <name evidence="3" type="ORF">M0651_09260</name>
</gene>
<accession>A0A9X1XXZ5</accession>
<dbReference type="EMBL" id="JALPRK010000006">
    <property type="protein sequence ID" value="MCK8487359.1"/>
    <property type="molecule type" value="Genomic_DNA"/>
</dbReference>